<proteinExistence type="predicted"/>
<gene>
    <name evidence="2" type="ORF">CLV41_12214</name>
</gene>
<dbReference type="PIRSF" id="PIRSF016789">
    <property type="entry name" value="DUF454"/>
    <property type="match status" value="1"/>
</dbReference>
<accession>A0A2S3UJ62</accession>
<evidence type="ECO:0008006" key="4">
    <source>
        <dbReference type="Google" id="ProtNLM"/>
    </source>
</evidence>
<reference evidence="2 3" key="1">
    <citation type="submission" date="2018-01" db="EMBL/GenBank/DDBJ databases">
        <title>Genomic Encyclopedia of Archaeal and Bacterial Type Strains, Phase II (KMG-II): from individual species to whole genera.</title>
        <authorList>
            <person name="Goeker M."/>
        </authorList>
    </citation>
    <scope>NUCLEOTIDE SEQUENCE [LARGE SCALE GENOMIC DNA]</scope>
    <source>
        <strain evidence="2 3">DSM 17023</strain>
    </source>
</reference>
<protein>
    <recommendedName>
        <fullName evidence="4">Inner membrane protein YbaN</fullName>
    </recommendedName>
</protein>
<dbReference type="PANTHER" id="PTHR35813">
    <property type="entry name" value="INNER MEMBRANE PROTEIN YBAN"/>
    <property type="match status" value="1"/>
</dbReference>
<dbReference type="GO" id="GO:0005886">
    <property type="term" value="C:plasma membrane"/>
    <property type="evidence" value="ECO:0007669"/>
    <property type="project" value="TreeGrafter"/>
</dbReference>
<dbReference type="PANTHER" id="PTHR35813:SF1">
    <property type="entry name" value="INNER MEMBRANE PROTEIN YBAN"/>
    <property type="match status" value="1"/>
</dbReference>
<comment type="caution">
    <text evidence="2">The sequence shown here is derived from an EMBL/GenBank/DDBJ whole genome shotgun (WGS) entry which is preliminary data.</text>
</comment>
<name>A0A2S3UJ62_9HYPH</name>
<dbReference type="RefSeq" id="WP_208987749.1">
    <property type="nucleotide sequence ID" value="NZ_PPCN01000022.1"/>
</dbReference>
<keyword evidence="1" id="KW-0472">Membrane</keyword>
<organism evidence="2 3">
    <name type="scientific">Roseibium marinum</name>
    <dbReference type="NCBI Taxonomy" id="281252"/>
    <lineage>
        <taxon>Bacteria</taxon>
        <taxon>Pseudomonadati</taxon>
        <taxon>Pseudomonadota</taxon>
        <taxon>Alphaproteobacteria</taxon>
        <taxon>Hyphomicrobiales</taxon>
        <taxon>Stappiaceae</taxon>
        <taxon>Roseibium</taxon>
    </lineage>
</organism>
<evidence type="ECO:0000256" key="1">
    <source>
        <dbReference type="SAM" id="Phobius"/>
    </source>
</evidence>
<sequence length="131" mass="13822">MRTLLNEAAPTARRALWLFLGASALGLGALGAVLPILPTTPFVVLAAFAFGKSAPRIQEILENSSVFGSVITDWRESGAIATRFKVLAIMMMACVFGLSLTLSTSALVLCIQAFCMVGAAIFIFKRPCPAA</sequence>
<keyword evidence="3" id="KW-1185">Reference proteome</keyword>
<feature type="transmembrane region" description="Helical" evidence="1">
    <location>
        <begin position="84"/>
        <end position="100"/>
    </location>
</feature>
<dbReference type="Pfam" id="PF04304">
    <property type="entry name" value="DUF454"/>
    <property type="match status" value="1"/>
</dbReference>
<feature type="transmembrane region" description="Helical" evidence="1">
    <location>
        <begin position="15"/>
        <end position="48"/>
    </location>
</feature>
<keyword evidence="1" id="KW-0812">Transmembrane</keyword>
<dbReference type="Proteomes" id="UP000236959">
    <property type="component" value="Unassembled WGS sequence"/>
</dbReference>
<evidence type="ECO:0000313" key="3">
    <source>
        <dbReference type="Proteomes" id="UP000236959"/>
    </source>
</evidence>
<dbReference type="AlphaFoldDB" id="A0A2S3UJ62"/>
<dbReference type="InterPro" id="IPR007401">
    <property type="entry name" value="DUF454"/>
</dbReference>
<keyword evidence="1" id="KW-1133">Transmembrane helix</keyword>
<dbReference type="EMBL" id="PPCN01000022">
    <property type="protein sequence ID" value="POF27734.1"/>
    <property type="molecule type" value="Genomic_DNA"/>
</dbReference>
<evidence type="ECO:0000313" key="2">
    <source>
        <dbReference type="EMBL" id="POF27734.1"/>
    </source>
</evidence>